<proteinExistence type="predicted"/>
<reference evidence="4 5" key="1">
    <citation type="submission" date="2018-11" db="EMBL/GenBank/DDBJ databases">
        <authorList>
            <person name="Na S.W."/>
            <person name="Baik M."/>
        </authorList>
    </citation>
    <scope>NUCLEOTIDE SEQUENCE [LARGE SCALE GENOMIC DNA]</scope>
    <source>
        <strain evidence="4 5">E39</strain>
    </source>
</reference>
<keyword evidence="2" id="KW-1133">Transmembrane helix</keyword>
<evidence type="ECO:0000313" key="4">
    <source>
        <dbReference type="EMBL" id="QFQ12868.1"/>
    </source>
</evidence>
<feature type="region of interest" description="Disordered" evidence="1">
    <location>
        <begin position="125"/>
        <end position="169"/>
    </location>
</feature>
<keyword evidence="5" id="KW-1185">Reference proteome</keyword>
<dbReference type="Pfam" id="PF19439">
    <property type="entry name" value="CLEC16A_C"/>
    <property type="match status" value="1"/>
</dbReference>
<dbReference type="InterPro" id="IPR045820">
    <property type="entry name" value="CLEC16A/TT9_C"/>
</dbReference>
<dbReference type="AlphaFoldDB" id="A0A5P8E7F3"/>
<organism evidence="4 5">
    <name type="scientific">Pseudoprevotella muciniphila</name>
    <dbReference type="NCBI Taxonomy" id="2133944"/>
    <lineage>
        <taxon>Bacteria</taxon>
        <taxon>Pseudomonadati</taxon>
        <taxon>Bacteroidota</taxon>
        <taxon>Bacteroidia</taxon>
        <taxon>Bacteroidales</taxon>
        <taxon>Prevotellaceae</taxon>
        <taxon>Pseudoprevotella</taxon>
    </lineage>
</organism>
<evidence type="ECO:0000256" key="2">
    <source>
        <dbReference type="SAM" id="Phobius"/>
    </source>
</evidence>
<evidence type="ECO:0000256" key="1">
    <source>
        <dbReference type="SAM" id="MobiDB-lite"/>
    </source>
</evidence>
<gene>
    <name evidence="4" type="ORF">C7Y71_007480</name>
</gene>
<protein>
    <recommendedName>
        <fullName evidence="3">CLEC16A/TT9 C-terminal domain-containing protein</fullName>
    </recommendedName>
</protein>
<dbReference type="OrthoDB" id="1095560at2"/>
<evidence type="ECO:0000313" key="5">
    <source>
        <dbReference type="Proteomes" id="UP000249375"/>
    </source>
</evidence>
<feature type="region of interest" description="Disordered" evidence="1">
    <location>
        <begin position="83"/>
        <end position="111"/>
    </location>
</feature>
<keyword evidence="2" id="KW-0812">Transmembrane</keyword>
<feature type="compositionally biased region" description="Polar residues" evidence="1">
    <location>
        <begin position="90"/>
        <end position="104"/>
    </location>
</feature>
<sequence length="195" mass="21402">MNTNSDIFRKAGKNMPYEVPEGFFDQMDNRLREATNGKPAKRTYIISIWKVTGVAAAVVIALISGALIMTKRPLSPEGVGETGIAKVDTPDNSIIHTQNSSTDQTKQEGKTTLEQTVAVTNEHTPLKQSKTRTTEKRYAAKPQATKPAAKKVEKQPAAKVSDPLNLYTPDATDAQSEQMLMDLAEADIFMNQYSD</sequence>
<dbReference type="RefSeq" id="WP_111897937.1">
    <property type="nucleotide sequence ID" value="NZ_CP033459.1"/>
</dbReference>
<dbReference type="EMBL" id="CP033459">
    <property type="protein sequence ID" value="QFQ12868.1"/>
    <property type="molecule type" value="Genomic_DNA"/>
</dbReference>
<feature type="transmembrane region" description="Helical" evidence="2">
    <location>
        <begin position="48"/>
        <end position="69"/>
    </location>
</feature>
<keyword evidence="2" id="KW-0472">Membrane</keyword>
<accession>A0A5P8E7F3</accession>
<feature type="domain" description="CLEC16A/TT9 C-terminal" evidence="3">
    <location>
        <begin position="14"/>
        <end position="179"/>
    </location>
</feature>
<dbReference type="Proteomes" id="UP000249375">
    <property type="component" value="Chromosome"/>
</dbReference>
<dbReference type="KEGG" id="alq:C7Y71_007480"/>
<name>A0A5P8E7F3_9BACT</name>
<evidence type="ECO:0000259" key="3">
    <source>
        <dbReference type="Pfam" id="PF19439"/>
    </source>
</evidence>